<feature type="domain" description="DUF58" evidence="2">
    <location>
        <begin position="207"/>
        <end position="374"/>
    </location>
</feature>
<dbReference type="InterPro" id="IPR002881">
    <property type="entry name" value="DUF58"/>
</dbReference>
<evidence type="ECO:0000313" key="3">
    <source>
        <dbReference type="EMBL" id="MBG6138953.1"/>
    </source>
</evidence>
<reference evidence="3" key="1">
    <citation type="submission" date="2020-11" db="EMBL/GenBank/DDBJ databases">
        <title>Sequencing the genomes of 1000 actinobacteria strains.</title>
        <authorList>
            <person name="Klenk H.-P."/>
        </authorList>
    </citation>
    <scope>NUCLEOTIDE SEQUENCE</scope>
    <source>
        <strain evidence="3">DSM 45356</strain>
    </source>
</reference>
<dbReference type="AlphaFoldDB" id="A0A8J7GLH9"/>
<dbReference type="Proteomes" id="UP000622552">
    <property type="component" value="Unassembled WGS sequence"/>
</dbReference>
<gene>
    <name evidence="3" type="ORF">IW245_005147</name>
</gene>
<name>A0A8J7GLH9_9ACTN</name>
<keyword evidence="1" id="KW-1133">Transmembrane helix</keyword>
<comment type="caution">
    <text evidence="3">The sequence shown here is derived from an EMBL/GenBank/DDBJ whole genome shotgun (WGS) entry which is preliminary data.</text>
</comment>
<keyword evidence="4" id="KW-1185">Reference proteome</keyword>
<evidence type="ECO:0000313" key="4">
    <source>
        <dbReference type="Proteomes" id="UP000622552"/>
    </source>
</evidence>
<proteinExistence type="predicted"/>
<dbReference type="EMBL" id="JADOUF010000001">
    <property type="protein sequence ID" value="MBG6138953.1"/>
    <property type="molecule type" value="Genomic_DNA"/>
</dbReference>
<dbReference type="RefSeq" id="WP_197005657.1">
    <property type="nucleotide sequence ID" value="NZ_BONS01000011.1"/>
</dbReference>
<dbReference type="PANTHER" id="PTHR33608:SF14">
    <property type="entry name" value="POSSIBLE CONSERVED SECRETED PROTEIN"/>
    <property type="match status" value="1"/>
</dbReference>
<keyword evidence="1" id="KW-0472">Membrane</keyword>
<feature type="transmembrane region" description="Helical" evidence="1">
    <location>
        <begin position="21"/>
        <end position="38"/>
    </location>
</feature>
<organism evidence="3 4">
    <name type="scientific">Longispora fulva</name>
    <dbReference type="NCBI Taxonomy" id="619741"/>
    <lineage>
        <taxon>Bacteria</taxon>
        <taxon>Bacillati</taxon>
        <taxon>Actinomycetota</taxon>
        <taxon>Actinomycetes</taxon>
        <taxon>Micromonosporales</taxon>
        <taxon>Micromonosporaceae</taxon>
        <taxon>Longispora</taxon>
    </lineage>
</organism>
<protein>
    <submittedName>
        <fullName evidence="3">Uncharacterized protein (DUF58 family)</fullName>
    </submittedName>
</protein>
<dbReference type="Pfam" id="PF01882">
    <property type="entry name" value="DUF58"/>
    <property type="match status" value="1"/>
</dbReference>
<keyword evidence="1" id="KW-0812">Transmembrane</keyword>
<sequence>MAVARASDDPDWVPTRALRRAVFMTTILLVAAAVTSRWDLIVLASPFAIGAAVALRNRPRQLPDAVVGTSAPYLTEGGQAEVRVSVANPDHAPYDIAVIRTELSPWLKVPNGDRPFLTPVPALGVVDLDLVGLAERWGRHPVGPLEVHAVACDAMLQSRPIVAQPLLLRVFPKTEPFKADDAMPRAAGLVGAHRSRRYGDGGELAGIRPFSSGDRLRRIDWRTSLRTRELHVAHTLSDRDAEVVLVLDVLHEVEGTSKGRNPTRASVLDTTVRAAAGIAQHYLGCGDRVSMLEYGARTRWLRPGSGRRHHLAALEWLLDVAPGGTEYDPLDGIFSRHLRSGNALFVVLTPLLEVRSAGLLARLARAGRTVVAVDTLPSMLRPATASEWGDVGYRIWRLERENIIGQLLEHGVPVVPWAGAGSLDQVLRDMSQLAAAPRAGLR</sequence>
<evidence type="ECO:0000256" key="1">
    <source>
        <dbReference type="SAM" id="Phobius"/>
    </source>
</evidence>
<dbReference type="PANTHER" id="PTHR33608">
    <property type="entry name" value="BLL2464 PROTEIN"/>
    <property type="match status" value="1"/>
</dbReference>
<evidence type="ECO:0000259" key="2">
    <source>
        <dbReference type="Pfam" id="PF01882"/>
    </source>
</evidence>
<accession>A0A8J7GLH9</accession>